<dbReference type="InterPro" id="IPR001202">
    <property type="entry name" value="WW_dom"/>
</dbReference>
<feature type="domain" description="PDZ" evidence="7">
    <location>
        <begin position="562"/>
        <end position="644"/>
    </location>
</feature>
<keyword evidence="3" id="KW-0472">Membrane</keyword>
<dbReference type="PANTHER" id="PTHR10316:SF40">
    <property type="entry name" value="LD27118P"/>
    <property type="match status" value="1"/>
</dbReference>
<dbReference type="InterPro" id="IPR008145">
    <property type="entry name" value="GK/Ca_channel_bsu"/>
</dbReference>
<keyword evidence="2" id="KW-0677">Repeat</keyword>
<evidence type="ECO:0000256" key="3">
    <source>
        <dbReference type="ARBA" id="ARBA00023136"/>
    </source>
</evidence>
<dbReference type="PROSITE" id="PS00856">
    <property type="entry name" value="GUANYLATE_KINASE_1"/>
    <property type="match status" value="1"/>
</dbReference>
<reference evidence="8 9" key="1">
    <citation type="submission" date="2021-04" db="EMBL/GenBank/DDBJ databases">
        <authorList>
            <person name="Bliznina A."/>
        </authorList>
    </citation>
    <scope>NUCLEOTIDE SEQUENCE [LARGE SCALE GENOMIC DNA]</scope>
</reference>
<dbReference type="InterPro" id="IPR008144">
    <property type="entry name" value="Guanylate_kin-like_dom"/>
</dbReference>
<dbReference type="SMART" id="SM00228">
    <property type="entry name" value="PDZ"/>
    <property type="match status" value="6"/>
</dbReference>
<dbReference type="PANTHER" id="PTHR10316">
    <property type="entry name" value="MEMBRANE ASSOCIATED GUANYLATE KINASE-RELATED"/>
    <property type="match status" value="1"/>
</dbReference>
<dbReference type="InterPro" id="IPR027417">
    <property type="entry name" value="P-loop_NTPase"/>
</dbReference>
<accession>A0ABN7SQ17</accession>
<dbReference type="InterPro" id="IPR036020">
    <property type="entry name" value="WW_dom_sf"/>
</dbReference>
<evidence type="ECO:0000313" key="9">
    <source>
        <dbReference type="Proteomes" id="UP001158576"/>
    </source>
</evidence>
<dbReference type="PROSITE" id="PS50106">
    <property type="entry name" value="PDZ"/>
    <property type="match status" value="6"/>
</dbReference>
<feature type="compositionally biased region" description="Polar residues" evidence="4">
    <location>
        <begin position="382"/>
        <end position="395"/>
    </location>
</feature>
<dbReference type="InterPro" id="IPR001478">
    <property type="entry name" value="PDZ"/>
</dbReference>
<dbReference type="Gene3D" id="3.30.63.10">
    <property type="entry name" value="Guanylate Kinase phosphate binding domain"/>
    <property type="match status" value="1"/>
</dbReference>
<dbReference type="Pfam" id="PF00595">
    <property type="entry name" value="PDZ"/>
    <property type="match status" value="3"/>
</dbReference>
<dbReference type="InterPro" id="IPR020590">
    <property type="entry name" value="Guanylate_kinase_CS"/>
</dbReference>
<dbReference type="Gene3D" id="2.30.42.10">
    <property type="match status" value="6"/>
</dbReference>
<name>A0ABN7SQ17_OIKDI</name>
<dbReference type="SUPFAM" id="SSF51045">
    <property type="entry name" value="WW domain"/>
    <property type="match status" value="1"/>
</dbReference>
<evidence type="ECO:0000259" key="7">
    <source>
        <dbReference type="PROSITE" id="PS50106"/>
    </source>
</evidence>
<evidence type="ECO:0000313" key="8">
    <source>
        <dbReference type="EMBL" id="CAG5104825.1"/>
    </source>
</evidence>
<dbReference type="CDD" id="cd00201">
    <property type="entry name" value="WW"/>
    <property type="match status" value="1"/>
</dbReference>
<feature type="domain" description="PDZ" evidence="7">
    <location>
        <begin position="446"/>
        <end position="509"/>
    </location>
</feature>
<gene>
    <name evidence="8" type="ORF">OKIOD_LOCUS10342</name>
</gene>
<dbReference type="PROSITE" id="PS50052">
    <property type="entry name" value="GUANYLATE_KINASE_2"/>
    <property type="match status" value="1"/>
</dbReference>
<evidence type="ECO:0000259" key="5">
    <source>
        <dbReference type="PROSITE" id="PS50020"/>
    </source>
</evidence>
<evidence type="ECO:0000259" key="6">
    <source>
        <dbReference type="PROSITE" id="PS50052"/>
    </source>
</evidence>
<dbReference type="SMART" id="SM00456">
    <property type="entry name" value="WW"/>
    <property type="match status" value="1"/>
</dbReference>
<dbReference type="InterPro" id="IPR036034">
    <property type="entry name" value="PDZ_sf"/>
</dbReference>
<dbReference type="PROSITE" id="PS01159">
    <property type="entry name" value="WW_DOMAIN_1"/>
    <property type="match status" value="1"/>
</dbReference>
<evidence type="ECO:0000256" key="4">
    <source>
        <dbReference type="SAM" id="MobiDB-lite"/>
    </source>
</evidence>
<dbReference type="SUPFAM" id="SSF52540">
    <property type="entry name" value="P-loop containing nucleoside triphosphate hydrolases"/>
    <property type="match status" value="1"/>
</dbReference>
<comment type="subcellular location">
    <subcellularLocation>
        <location evidence="1">Membrane</location>
        <topology evidence="1">Peripheral membrane protein</topology>
    </subcellularLocation>
</comment>
<dbReference type="EMBL" id="OU015566">
    <property type="protein sequence ID" value="CAG5104825.1"/>
    <property type="molecule type" value="Genomic_DNA"/>
</dbReference>
<feature type="region of interest" description="Disordered" evidence="4">
    <location>
        <begin position="378"/>
        <end position="402"/>
    </location>
</feature>
<keyword evidence="9" id="KW-1185">Reference proteome</keyword>
<protein>
    <submittedName>
        <fullName evidence="8">Oidioi.mRNA.OKI2018_I69.chr1.g1577.t1.cds</fullName>
    </submittedName>
</protein>
<feature type="region of interest" description="Disordered" evidence="4">
    <location>
        <begin position="246"/>
        <end position="275"/>
    </location>
</feature>
<dbReference type="SUPFAM" id="SSF50156">
    <property type="entry name" value="PDZ domain-like"/>
    <property type="match status" value="6"/>
</dbReference>
<dbReference type="Gene3D" id="2.20.70.10">
    <property type="match status" value="1"/>
</dbReference>
<dbReference type="Pfam" id="PF00397">
    <property type="entry name" value="WW"/>
    <property type="match status" value="1"/>
</dbReference>
<proteinExistence type="predicted"/>
<feature type="domain" description="PDZ" evidence="7">
    <location>
        <begin position="10"/>
        <end position="94"/>
    </location>
</feature>
<feature type="domain" description="WW" evidence="5">
    <location>
        <begin position="210"/>
        <end position="243"/>
    </location>
</feature>
<feature type="domain" description="PDZ" evidence="7">
    <location>
        <begin position="291"/>
        <end position="356"/>
    </location>
</feature>
<evidence type="ECO:0000256" key="2">
    <source>
        <dbReference type="ARBA" id="ARBA00022737"/>
    </source>
</evidence>
<organism evidence="8 9">
    <name type="scientific">Oikopleura dioica</name>
    <name type="common">Tunicate</name>
    <dbReference type="NCBI Taxonomy" id="34765"/>
    <lineage>
        <taxon>Eukaryota</taxon>
        <taxon>Metazoa</taxon>
        <taxon>Chordata</taxon>
        <taxon>Tunicata</taxon>
        <taxon>Appendicularia</taxon>
        <taxon>Copelata</taxon>
        <taxon>Oikopleuridae</taxon>
        <taxon>Oikopleura</taxon>
    </lineage>
</organism>
<dbReference type="Proteomes" id="UP001158576">
    <property type="component" value="Chromosome 1"/>
</dbReference>
<dbReference type="PROSITE" id="PS50020">
    <property type="entry name" value="WW_DOMAIN_2"/>
    <property type="match status" value="1"/>
</dbReference>
<evidence type="ECO:0000256" key="1">
    <source>
        <dbReference type="ARBA" id="ARBA00004170"/>
    </source>
</evidence>
<dbReference type="SMART" id="SM00072">
    <property type="entry name" value="GuKc"/>
    <property type="match status" value="1"/>
</dbReference>
<dbReference type="Pfam" id="PF00625">
    <property type="entry name" value="Guanylate_kin"/>
    <property type="match status" value="1"/>
</dbReference>
<sequence length="890" mass="96953">MSHWSEGVCESVIRRDKDGALNIRIRGGAEDGTFPYFGPVESTKIKYESGVPIDEGNILLEVNGQTVAGLTLYDLNTIIASTEDPVQLKSVKETNGISKQLRQYLSLNVTRESVDHDLQSMIRDNLYLRTMPCTTRSPRENEVDGVDYRFLTKEEFEDLEKKGMLVEAGLYEGNFYGTPRPPKTPPDSPLIESWREPSQTHIESNGKAGGNLPDGWEMARTESGEVYFIDHVNEKTSWVHPDQLFDGANKGEPAIPEPMVIQADPPPPHPSRNANKERPNIHMSLEGEVIDVILCKGERGFGFTIIGGDEPGEFIQIKSIVAQGLTGVIPGDMLLRVNDEAVLGRPHRDVVKMFEQVAPGQTAALQLLRGYPLPADAEEENQQNIPKLDSSASDSKNNHRSMPDLAKLTFSTHPSSTTRTISQPHLSLDLNGHHHHGGMSSMHTISVPIVKGERGFGFTVADAALGQIVKDIVQPLRCGSLQPDDLISAINGEDVSHLSHDLLVGKLQSFKLGDEVTITVRRNNEPSPSSIASSAGALIPKNNQPFEALLFEYRQRALGEFEVVLHRQPTGFGFRILTGETGTPGASIGDIIPGGSAAHSGQMQRGDRLLAVDGHAVSGLSHSDVIQLMSKAARVGHVTLALRRDGINGSVTGSEPGINGGSEPAQMRRYHSSSTFKNSEFSDHSREDMLTSSGVEFTSMRESVILQRQKDEGFGFIIMSSSRTIPRHRVGKVMLDSPAYRSKLRVGDRVLAVNDVSIDDLSHDNIVACIRKSGQTLRLLTIPVLKWRTPLTRSAGGFGFGLRGGRDHNLPFYILRLASDGPAAKSGELRVGDIVEEINQTSTDGLTHAEAIDLIKSGGNHLVITLRRGDGTVPDLTGQNSRPGLIAPSR</sequence>
<feature type="domain" description="PDZ" evidence="7">
    <location>
        <begin position="788"/>
        <end position="870"/>
    </location>
</feature>
<feature type="domain" description="Guanylate kinase-like" evidence="6">
    <location>
        <begin position="98"/>
        <end position="178"/>
    </location>
</feature>
<feature type="domain" description="PDZ" evidence="7">
    <location>
        <begin position="703"/>
        <end position="779"/>
    </location>
</feature>